<keyword evidence="1" id="KW-0472">Membrane</keyword>
<sequence length="69" mass="8048">MEEKGRCSSFSICLFVFLSMWFMYGEELAHSTLKMITQAKDQHHSIYDNLGWDLGMDTSFNGAFFILRN</sequence>
<dbReference type="Proteomes" id="UP000607653">
    <property type="component" value="Unassembled WGS sequence"/>
</dbReference>
<dbReference type="AlphaFoldDB" id="A0A822YKI2"/>
<keyword evidence="1" id="KW-0812">Transmembrane</keyword>
<keyword evidence="1" id="KW-1133">Transmembrane helix</keyword>
<feature type="transmembrane region" description="Helical" evidence="1">
    <location>
        <begin position="7"/>
        <end position="24"/>
    </location>
</feature>
<dbReference type="EMBL" id="DUZY01000003">
    <property type="protein sequence ID" value="DAD33022.1"/>
    <property type="molecule type" value="Genomic_DNA"/>
</dbReference>
<gene>
    <name evidence="2" type="ORF">HUJ06_011873</name>
</gene>
<proteinExistence type="predicted"/>
<evidence type="ECO:0000256" key="1">
    <source>
        <dbReference type="SAM" id="Phobius"/>
    </source>
</evidence>
<name>A0A822YKI2_NELNU</name>
<reference evidence="2 3" key="1">
    <citation type="journal article" date="2020" name="Mol. Biol. Evol.">
        <title>Distinct Expression and Methylation Patterns for Genes with Different Fates following a Single Whole-Genome Duplication in Flowering Plants.</title>
        <authorList>
            <person name="Shi T."/>
            <person name="Rahmani R.S."/>
            <person name="Gugger P.F."/>
            <person name="Wang M."/>
            <person name="Li H."/>
            <person name="Zhang Y."/>
            <person name="Li Z."/>
            <person name="Wang Q."/>
            <person name="Van de Peer Y."/>
            <person name="Marchal K."/>
            <person name="Chen J."/>
        </authorList>
    </citation>
    <scope>NUCLEOTIDE SEQUENCE [LARGE SCALE GENOMIC DNA]</scope>
    <source>
        <tissue evidence="2">Leaf</tissue>
    </source>
</reference>
<evidence type="ECO:0000313" key="2">
    <source>
        <dbReference type="EMBL" id="DAD33022.1"/>
    </source>
</evidence>
<accession>A0A822YKI2</accession>
<protein>
    <submittedName>
        <fullName evidence="2">Uncharacterized protein</fullName>
    </submittedName>
</protein>
<keyword evidence="3" id="KW-1185">Reference proteome</keyword>
<organism evidence="2 3">
    <name type="scientific">Nelumbo nucifera</name>
    <name type="common">Sacred lotus</name>
    <dbReference type="NCBI Taxonomy" id="4432"/>
    <lineage>
        <taxon>Eukaryota</taxon>
        <taxon>Viridiplantae</taxon>
        <taxon>Streptophyta</taxon>
        <taxon>Embryophyta</taxon>
        <taxon>Tracheophyta</taxon>
        <taxon>Spermatophyta</taxon>
        <taxon>Magnoliopsida</taxon>
        <taxon>Proteales</taxon>
        <taxon>Nelumbonaceae</taxon>
        <taxon>Nelumbo</taxon>
    </lineage>
</organism>
<evidence type="ECO:0000313" key="3">
    <source>
        <dbReference type="Proteomes" id="UP000607653"/>
    </source>
</evidence>
<comment type="caution">
    <text evidence="2">The sequence shown here is derived from an EMBL/GenBank/DDBJ whole genome shotgun (WGS) entry which is preliminary data.</text>
</comment>